<proteinExistence type="inferred from homology"/>
<dbReference type="Pfam" id="PF13382">
    <property type="entry name" value="Adenine_deam_C"/>
    <property type="match status" value="1"/>
</dbReference>
<gene>
    <name evidence="6" type="primary">ade</name>
    <name evidence="9" type="ORF">C8N40_11452</name>
</gene>
<evidence type="ECO:0000256" key="2">
    <source>
        <dbReference type="ARBA" id="ARBA00012782"/>
    </source>
</evidence>
<dbReference type="NCBIfam" id="TIGR01178">
    <property type="entry name" value="ade"/>
    <property type="match status" value="1"/>
</dbReference>
<organism evidence="9 10">
    <name type="scientific">Pontibacter mucosus</name>
    <dbReference type="NCBI Taxonomy" id="1649266"/>
    <lineage>
        <taxon>Bacteria</taxon>
        <taxon>Pseudomonadati</taxon>
        <taxon>Bacteroidota</taxon>
        <taxon>Cytophagia</taxon>
        <taxon>Cytophagales</taxon>
        <taxon>Hymenobacteraceae</taxon>
        <taxon>Pontibacter</taxon>
    </lineage>
</organism>
<accession>A0A2T5Y7E8</accession>
<comment type="catalytic activity">
    <reaction evidence="5 6">
        <text>adenine + H2O + H(+) = hypoxanthine + NH4(+)</text>
        <dbReference type="Rhea" id="RHEA:23688"/>
        <dbReference type="ChEBI" id="CHEBI:15377"/>
        <dbReference type="ChEBI" id="CHEBI:15378"/>
        <dbReference type="ChEBI" id="CHEBI:16708"/>
        <dbReference type="ChEBI" id="CHEBI:17368"/>
        <dbReference type="ChEBI" id="CHEBI:28938"/>
        <dbReference type="EC" id="3.5.4.2"/>
    </reaction>
</comment>
<dbReference type="InterPro" id="IPR032466">
    <property type="entry name" value="Metal_Hydrolase"/>
</dbReference>
<evidence type="ECO:0000256" key="3">
    <source>
        <dbReference type="ARBA" id="ARBA00022801"/>
    </source>
</evidence>
<evidence type="ECO:0000256" key="1">
    <source>
        <dbReference type="ARBA" id="ARBA00006773"/>
    </source>
</evidence>
<keyword evidence="10" id="KW-1185">Reference proteome</keyword>
<sequence length="548" mass="59343">MPMPTAFSISGNIIDLLNSEIFQGTVHVSNGRISKIVREATDSSRYILPGFVDAHVHVESSMLVPCEFARLAVPHGTVATISDPHEIGNVLGVKGVEYMIENGKKVPFKFYFGAPSCVPATPFETAGAEITAADIEKLFQREEIKYLAEMMNWPGVLHRDPVVMEKIELARKYGKAVDGHAPGLRGEQAAQYASAGITTDHECFTAEEALDKLAVGMKILIREGSAAKNFEALIPLLPEHHHNIMFCSDDKHPDNLVGGHINLLVKRALAKGNDLFHVLQAACVNPVEHYKLEVGLLREGDTADFILIDNPENFNVLATYINGELVAESGVSKIAFTPSEEINNFNTEPKQPQQFAIPAEEAGKIRVIEAYDGQLITKQVWATPRVENGFILSDVAQDVLKITVVNRYQNAEPAVAFIKNIGLKEGAIASSVGHDSHNIIAVGVDDESIARAVNLIIAAKGGVAAVGKGQEQLLPLPVAGIMSAEDGYKVAEAYAAIDRLSKEMGSTLASPFMTLSFMALLVIPSLKLSDKGLFDGDTFRFVPVVEKV</sequence>
<feature type="domain" description="Adenine deaminase C-terminal" evidence="8">
    <location>
        <begin position="374"/>
        <end position="539"/>
    </location>
</feature>
<reference evidence="9 10" key="1">
    <citation type="submission" date="2018-04" db="EMBL/GenBank/DDBJ databases">
        <title>Genomic Encyclopedia of Archaeal and Bacterial Type Strains, Phase II (KMG-II): from individual species to whole genera.</title>
        <authorList>
            <person name="Goeker M."/>
        </authorList>
    </citation>
    <scope>NUCLEOTIDE SEQUENCE [LARGE SCALE GENOMIC DNA]</scope>
    <source>
        <strain evidence="9 10">DSM 100162</strain>
    </source>
</reference>
<dbReference type="Gene3D" id="2.30.40.10">
    <property type="entry name" value="Urease, subunit C, domain 1"/>
    <property type="match status" value="1"/>
</dbReference>
<comment type="similarity">
    <text evidence="1 6">Belongs to the metallo-dependent hydrolases superfamily. Adenine deaminase family.</text>
</comment>
<evidence type="ECO:0000259" key="7">
    <source>
        <dbReference type="Pfam" id="PF01979"/>
    </source>
</evidence>
<dbReference type="HAMAP" id="MF_01518">
    <property type="entry name" value="Adenine_deamin"/>
    <property type="match status" value="1"/>
</dbReference>
<dbReference type="Proteomes" id="UP000244225">
    <property type="component" value="Unassembled WGS sequence"/>
</dbReference>
<evidence type="ECO:0000256" key="5">
    <source>
        <dbReference type="ARBA" id="ARBA00047720"/>
    </source>
</evidence>
<dbReference type="InterPro" id="IPR026912">
    <property type="entry name" value="Adenine_deam_C"/>
</dbReference>
<name>A0A2T5Y7E8_9BACT</name>
<dbReference type="GO" id="GO:0006146">
    <property type="term" value="P:adenine catabolic process"/>
    <property type="evidence" value="ECO:0007669"/>
    <property type="project" value="InterPro"/>
</dbReference>
<dbReference type="InterPro" id="IPR006680">
    <property type="entry name" value="Amidohydro-rel"/>
</dbReference>
<dbReference type="InterPro" id="IPR006679">
    <property type="entry name" value="Adenine_deam"/>
</dbReference>
<dbReference type="PANTHER" id="PTHR11113:SF2">
    <property type="entry name" value="ADENINE DEAMINASE"/>
    <property type="match status" value="1"/>
</dbReference>
<comment type="cofactor">
    <cofactor evidence="6">
        <name>Mn(2+)</name>
        <dbReference type="ChEBI" id="CHEBI:29035"/>
    </cofactor>
</comment>
<evidence type="ECO:0000256" key="6">
    <source>
        <dbReference type="HAMAP-Rule" id="MF_01518"/>
    </source>
</evidence>
<dbReference type="SUPFAM" id="SSF51556">
    <property type="entry name" value="Metallo-dependent hydrolases"/>
    <property type="match status" value="1"/>
</dbReference>
<dbReference type="Gene3D" id="3.20.20.140">
    <property type="entry name" value="Metal-dependent hydrolases"/>
    <property type="match status" value="1"/>
</dbReference>
<dbReference type="GO" id="GO:0000034">
    <property type="term" value="F:adenine deaminase activity"/>
    <property type="evidence" value="ECO:0007669"/>
    <property type="project" value="UniProtKB-UniRule"/>
</dbReference>
<dbReference type="Pfam" id="PF01979">
    <property type="entry name" value="Amidohydro_1"/>
    <property type="match status" value="1"/>
</dbReference>
<dbReference type="InterPro" id="IPR011059">
    <property type="entry name" value="Metal-dep_hydrolase_composite"/>
</dbReference>
<dbReference type="PANTHER" id="PTHR11113">
    <property type="entry name" value="N-ACETYLGLUCOSAMINE-6-PHOSPHATE DEACETYLASE"/>
    <property type="match status" value="1"/>
</dbReference>
<dbReference type="EMBL" id="QBKI01000014">
    <property type="protein sequence ID" value="PTX12254.1"/>
    <property type="molecule type" value="Genomic_DNA"/>
</dbReference>
<dbReference type="SUPFAM" id="SSF51338">
    <property type="entry name" value="Composite domain of metallo-dependent hydrolases"/>
    <property type="match status" value="1"/>
</dbReference>
<feature type="domain" description="Amidohydrolase-related" evidence="7">
    <location>
        <begin position="46"/>
        <end position="326"/>
    </location>
</feature>
<evidence type="ECO:0000313" key="9">
    <source>
        <dbReference type="EMBL" id="PTX12254.1"/>
    </source>
</evidence>
<evidence type="ECO:0000256" key="4">
    <source>
        <dbReference type="ARBA" id="ARBA00023211"/>
    </source>
</evidence>
<dbReference type="AlphaFoldDB" id="A0A2T5Y7E8"/>
<keyword evidence="4 6" id="KW-0464">Manganese</keyword>
<dbReference type="CDD" id="cd01295">
    <property type="entry name" value="AdeC"/>
    <property type="match status" value="1"/>
</dbReference>
<evidence type="ECO:0000313" key="10">
    <source>
        <dbReference type="Proteomes" id="UP000244225"/>
    </source>
</evidence>
<comment type="caution">
    <text evidence="9">The sequence shown here is derived from an EMBL/GenBank/DDBJ whole genome shotgun (WGS) entry which is preliminary data.</text>
</comment>
<protein>
    <recommendedName>
        <fullName evidence="2 6">Adenine deaminase</fullName>
        <shortName evidence="6">Adenase</shortName>
        <shortName evidence="6">Adenine aminase</shortName>
        <ecNumber evidence="2 6">3.5.4.2</ecNumber>
    </recommendedName>
</protein>
<keyword evidence="3 6" id="KW-0378">Hydrolase</keyword>
<evidence type="ECO:0000259" key="8">
    <source>
        <dbReference type="Pfam" id="PF13382"/>
    </source>
</evidence>
<dbReference type="EC" id="3.5.4.2" evidence="2 6"/>